<dbReference type="InterPro" id="IPR035929">
    <property type="entry name" value="CoaB-like_sf"/>
</dbReference>
<dbReference type="PANTHER" id="PTHR14359">
    <property type="entry name" value="HOMO-OLIGOMERIC FLAVIN CONTAINING CYS DECARBOXYLASE FAMILY"/>
    <property type="match status" value="1"/>
</dbReference>
<dbReference type="AlphaFoldDB" id="A0A644W5P5"/>
<dbReference type="SUPFAM" id="SSF52507">
    <property type="entry name" value="Homo-oligomeric flavin-containing Cys decarboxylases, HFCD"/>
    <property type="match status" value="1"/>
</dbReference>
<organism evidence="5">
    <name type="scientific">bioreactor metagenome</name>
    <dbReference type="NCBI Taxonomy" id="1076179"/>
    <lineage>
        <taxon>unclassified sequences</taxon>
        <taxon>metagenomes</taxon>
        <taxon>ecological metagenomes</taxon>
    </lineage>
</organism>
<comment type="caution">
    <text evidence="5">The sequence shown here is derived from an EMBL/GenBank/DDBJ whole genome shotgun (WGS) entry which is preliminary data.</text>
</comment>
<dbReference type="InterPro" id="IPR005252">
    <property type="entry name" value="CoaBC"/>
</dbReference>
<name>A0A644W5P5_9ZZZZ</name>
<dbReference type="InterPro" id="IPR007085">
    <property type="entry name" value="DNA/pantothenate-metab_flavo_C"/>
</dbReference>
<proteinExistence type="inferred from homology"/>
<dbReference type="EMBL" id="VSSQ01000647">
    <property type="protein sequence ID" value="MPL99104.1"/>
    <property type="molecule type" value="Genomic_DNA"/>
</dbReference>
<dbReference type="NCBIfam" id="TIGR00521">
    <property type="entry name" value="coaBC_dfp"/>
    <property type="match status" value="1"/>
</dbReference>
<dbReference type="Gene3D" id="3.40.50.10300">
    <property type="entry name" value="CoaB-like"/>
    <property type="match status" value="1"/>
</dbReference>
<evidence type="ECO:0000256" key="2">
    <source>
        <dbReference type="ARBA" id="ARBA00023239"/>
    </source>
</evidence>
<keyword evidence="1" id="KW-0210">Decarboxylase</keyword>
<reference evidence="5" key="1">
    <citation type="submission" date="2019-08" db="EMBL/GenBank/DDBJ databases">
        <authorList>
            <person name="Kucharzyk K."/>
            <person name="Murdoch R.W."/>
            <person name="Higgins S."/>
            <person name="Loffler F."/>
        </authorList>
    </citation>
    <scope>NUCLEOTIDE SEQUENCE</scope>
</reference>
<keyword evidence="2" id="KW-0456">Lyase</keyword>
<dbReference type="Pfam" id="PF02441">
    <property type="entry name" value="Flavoprotein"/>
    <property type="match status" value="1"/>
</dbReference>
<dbReference type="GO" id="GO:0071513">
    <property type="term" value="C:phosphopantothenoylcysteine decarboxylase complex"/>
    <property type="evidence" value="ECO:0007669"/>
    <property type="project" value="TreeGrafter"/>
</dbReference>
<dbReference type="PANTHER" id="PTHR14359:SF6">
    <property type="entry name" value="PHOSPHOPANTOTHENOYLCYSTEINE DECARBOXYLASE"/>
    <property type="match status" value="1"/>
</dbReference>
<dbReference type="HAMAP" id="MF_02225">
    <property type="entry name" value="CoaBC"/>
    <property type="match status" value="1"/>
</dbReference>
<evidence type="ECO:0000259" key="4">
    <source>
        <dbReference type="Pfam" id="PF04127"/>
    </source>
</evidence>
<sequence length="410" mass="45182">MEREKINTNKTIMLSGKKIILGVTGGIAAYKSAQIIRLLVQRGAEVKVVMTPLAKEFISPLTMATLSKNPILVDFFDPENGSWNSHVDLGTWADALLIAPATANTLAKMATGIADNLLLTTYLSARCPVFIAPAMDLDMFAHPTTKQNLSTLKSFGNYVIEPTVGELASGLEGKGRMEEPENIIRQLNDFFYPKDMQGKKVLITAGPTYEKIDPVRFIGNYSSGKMGFALAENCARRGAEVTLVCGPVSLSTPYKNIERINVESAQEMHKVVMSRFEQVDGAILCAAVADFTPVSPLETKMKRGKENLVIELKPSVDIAAEIGKIKRHEQFVVGFALETNDEETNAISKMERKNFDFIVLNSLRDPNSGFGFDTNKVTILHRSGLKKEFELKSKLDVADDIVKEINTLIF</sequence>
<dbReference type="InterPro" id="IPR003382">
    <property type="entry name" value="Flavoprotein"/>
</dbReference>
<protein>
    <submittedName>
        <fullName evidence="5">Coenzyme A biosynthesis bifunctional protein CoaBC</fullName>
    </submittedName>
</protein>
<dbReference type="InterPro" id="IPR036551">
    <property type="entry name" value="Flavin_trans-like"/>
</dbReference>
<dbReference type="GO" id="GO:0015937">
    <property type="term" value="P:coenzyme A biosynthetic process"/>
    <property type="evidence" value="ECO:0007669"/>
    <property type="project" value="InterPro"/>
</dbReference>
<dbReference type="GO" id="GO:0010181">
    <property type="term" value="F:FMN binding"/>
    <property type="evidence" value="ECO:0007669"/>
    <property type="project" value="InterPro"/>
</dbReference>
<dbReference type="GO" id="GO:0004632">
    <property type="term" value="F:phosphopantothenate--cysteine ligase activity"/>
    <property type="evidence" value="ECO:0007669"/>
    <property type="project" value="InterPro"/>
</dbReference>
<feature type="domain" description="Flavoprotein" evidence="3">
    <location>
        <begin position="17"/>
        <end position="189"/>
    </location>
</feature>
<gene>
    <name evidence="5" type="primary">coaBC_14</name>
    <name evidence="5" type="ORF">SDC9_45319</name>
</gene>
<accession>A0A644W5P5</accession>
<evidence type="ECO:0000256" key="1">
    <source>
        <dbReference type="ARBA" id="ARBA00022793"/>
    </source>
</evidence>
<dbReference type="SUPFAM" id="SSF102645">
    <property type="entry name" value="CoaB-like"/>
    <property type="match status" value="1"/>
</dbReference>
<dbReference type="GO" id="GO:0015941">
    <property type="term" value="P:pantothenate catabolic process"/>
    <property type="evidence" value="ECO:0007669"/>
    <property type="project" value="InterPro"/>
</dbReference>
<evidence type="ECO:0000313" key="5">
    <source>
        <dbReference type="EMBL" id="MPL99104.1"/>
    </source>
</evidence>
<feature type="domain" description="DNA/pantothenate metabolism flavoprotein C-terminal" evidence="4">
    <location>
        <begin position="196"/>
        <end position="407"/>
    </location>
</feature>
<dbReference type="GO" id="GO:0004633">
    <property type="term" value="F:phosphopantothenoylcysteine decarboxylase activity"/>
    <property type="evidence" value="ECO:0007669"/>
    <property type="project" value="InterPro"/>
</dbReference>
<evidence type="ECO:0000259" key="3">
    <source>
        <dbReference type="Pfam" id="PF02441"/>
    </source>
</evidence>
<dbReference type="Gene3D" id="3.40.50.1950">
    <property type="entry name" value="Flavin prenyltransferase-like"/>
    <property type="match status" value="1"/>
</dbReference>
<dbReference type="Pfam" id="PF04127">
    <property type="entry name" value="DFP"/>
    <property type="match status" value="1"/>
</dbReference>